<dbReference type="Proteomes" id="UP000220841">
    <property type="component" value="Unassembled WGS sequence"/>
</dbReference>
<dbReference type="InterPro" id="IPR018875">
    <property type="entry name" value="Antirepressor_Ant_N"/>
</dbReference>
<comment type="caution">
    <text evidence="2">The sequence shown here is derived from an EMBL/GenBank/DDBJ whole genome shotgun (WGS) entry which is preliminary data.</text>
</comment>
<proteinExistence type="predicted"/>
<protein>
    <recommendedName>
        <fullName evidence="1">Antirepressor protein ant N-terminal domain-containing protein</fullName>
    </recommendedName>
</protein>
<reference evidence="2 3" key="1">
    <citation type="submission" date="2017-09" db="EMBL/GenBank/DDBJ databases">
        <title>Large-scale bioinformatics analysis of Bacillus genomes uncovers conserved roles of natural products in bacterial physiology.</title>
        <authorList>
            <consortium name="Agbiome Team Llc"/>
            <person name="Bleich R.M."/>
            <person name="Grubbs K.J."/>
            <person name="Santa Maria K.C."/>
            <person name="Allen S.E."/>
            <person name="Farag S."/>
            <person name="Shank E.A."/>
            <person name="Bowers A."/>
        </authorList>
    </citation>
    <scope>NUCLEOTIDE SEQUENCE [LARGE SCALE GENOMIC DNA]</scope>
    <source>
        <strain evidence="2 3">AFS021349</strain>
    </source>
</reference>
<name>A0A2A8HEP7_9BACI</name>
<dbReference type="AlphaFoldDB" id="A0A2A8HEP7"/>
<feature type="domain" description="Antirepressor protein ant N-terminal" evidence="1">
    <location>
        <begin position="21"/>
        <end position="140"/>
    </location>
</feature>
<dbReference type="Pfam" id="PF10547">
    <property type="entry name" value="P22_AR_N"/>
    <property type="match status" value="1"/>
</dbReference>
<accession>A0A2A8HEP7</accession>
<evidence type="ECO:0000259" key="1">
    <source>
        <dbReference type="Pfam" id="PF10547"/>
    </source>
</evidence>
<organism evidence="2 3">
    <name type="scientific">Bacillus toyonensis</name>
    <dbReference type="NCBI Taxonomy" id="155322"/>
    <lineage>
        <taxon>Bacteria</taxon>
        <taxon>Bacillati</taxon>
        <taxon>Bacillota</taxon>
        <taxon>Bacilli</taxon>
        <taxon>Bacillales</taxon>
        <taxon>Bacillaceae</taxon>
        <taxon>Bacillus</taxon>
        <taxon>Bacillus cereus group</taxon>
    </lineage>
</organism>
<evidence type="ECO:0000313" key="2">
    <source>
        <dbReference type="EMBL" id="PEQ05827.1"/>
    </source>
</evidence>
<sequence length="284" mass="32095">MTKQTIVDVSEQKVVPVEQQLVNFNGAELMAVKANDEKIYVGVKWVCKGIGLSDDQMRNERKKIQSDVVLHRGGAKLALPTNSGVQEVLCIELNYLPLWLAKISITPNMRLNQPELTQNLILYQLKTRDVLADAFLKKEATSKRSKPRKKSVNLVFRQEMDIAKTMASITGVKEGIAYAVAMERAEQKTGEDFTSYKRLLPAAIHETGFLNPTQIGERMGMKARRVNQLLLEKGLQAKIDKEWRVTDGGKEYGEELPYARNGHSGYQIRWNESVLDVLAMMEVM</sequence>
<gene>
    <name evidence="2" type="ORF">CN585_14970</name>
</gene>
<dbReference type="EMBL" id="NUBY01000059">
    <property type="protein sequence ID" value="PEQ05827.1"/>
    <property type="molecule type" value="Genomic_DNA"/>
</dbReference>
<dbReference type="RefSeq" id="WP_098226611.1">
    <property type="nucleotide sequence ID" value="NZ_NUBY01000059.1"/>
</dbReference>
<evidence type="ECO:0000313" key="3">
    <source>
        <dbReference type="Proteomes" id="UP000220841"/>
    </source>
</evidence>